<name>A0A238L2E7_9RHOB</name>
<sequence>MTICLPILHNIDRSPLIDRSKPPAATIQHNSLNCFLCTKSTKGLQSRRRKITAANALNTVDAESAAISVSPAGALSPELDPRTTPSSFRGLSTWAAVSDQRQSYTSARIEKPSGLLTFAAVFKFCQRRLKQDFPSNFEQFSMR</sequence>
<dbReference type="EMBL" id="FXYH01000020">
    <property type="protein sequence ID" value="SMX49189.1"/>
    <property type="molecule type" value="Genomic_DNA"/>
</dbReference>
<dbReference type="Proteomes" id="UP000220836">
    <property type="component" value="Unassembled WGS sequence"/>
</dbReference>
<evidence type="ECO:0000313" key="2">
    <source>
        <dbReference type="Proteomes" id="UP000220836"/>
    </source>
</evidence>
<proteinExistence type="predicted"/>
<gene>
    <name evidence="1" type="ORF">PEV8663_04124</name>
</gene>
<dbReference type="AlphaFoldDB" id="A0A238L2E7"/>
<protein>
    <submittedName>
        <fullName evidence="1">Uncharacterized protein</fullName>
    </submittedName>
</protein>
<keyword evidence="2" id="KW-1185">Reference proteome</keyword>
<accession>A0A238L2E7</accession>
<organism evidence="1 2">
    <name type="scientific">Pelagimonas varians</name>
    <dbReference type="NCBI Taxonomy" id="696760"/>
    <lineage>
        <taxon>Bacteria</taxon>
        <taxon>Pseudomonadati</taxon>
        <taxon>Pseudomonadota</taxon>
        <taxon>Alphaproteobacteria</taxon>
        <taxon>Rhodobacterales</taxon>
        <taxon>Roseobacteraceae</taxon>
        <taxon>Pelagimonas</taxon>
    </lineage>
</organism>
<evidence type="ECO:0000313" key="1">
    <source>
        <dbReference type="EMBL" id="SMX49189.1"/>
    </source>
</evidence>
<reference evidence="1 2" key="1">
    <citation type="submission" date="2017-05" db="EMBL/GenBank/DDBJ databases">
        <authorList>
            <person name="Song R."/>
            <person name="Chenine A.L."/>
            <person name="Ruprecht R.M."/>
        </authorList>
    </citation>
    <scope>NUCLEOTIDE SEQUENCE [LARGE SCALE GENOMIC DNA]</scope>
    <source>
        <strain evidence="1 2">CECT 8663</strain>
    </source>
</reference>